<evidence type="ECO:0000313" key="2">
    <source>
        <dbReference type="Proteomes" id="UP000503349"/>
    </source>
</evidence>
<gene>
    <name evidence="1" type="ORF">EXN66_Car015312</name>
</gene>
<sequence>MGFSEQNFMPVPGLGVTMIQVMFELCWCFVLRSLMTVLQQEPCCETNMHM</sequence>
<reference evidence="1 2" key="1">
    <citation type="submission" date="2019-02" db="EMBL/GenBank/DDBJ databases">
        <title>Opniocepnalus argus genome.</title>
        <authorList>
            <person name="Zhou C."/>
            <person name="Xiao S."/>
        </authorList>
    </citation>
    <scope>NUCLEOTIDE SEQUENCE [LARGE SCALE GENOMIC DNA]</scope>
    <source>
        <strain evidence="1">OARG1902GOOAL</strain>
        <tissue evidence="1">Muscle</tissue>
    </source>
</reference>
<evidence type="ECO:0000313" key="1">
    <source>
        <dbReference type="EMBL" id="KAF3699625.1"/>
    </source>
</evidence>
<name>A0A6G1QAQ0_CHAAH</name>
<reference evidence="2" key="2">
    <citation type="submission" date="2019-02" db="EMBL/GenBank/DDBJ databases">
        <title>Opniocepnalus argus Var Kimnra genome.</title>
        <authorList>
            <person name="Zhou C."/>
            <person name="Xiao S."/>
        </authorList>
    </citation>
    <scope>NUCLEOTIDE SEQUENCE [LARGE SCALE GENOMIC DNA]</scope>
</reference>
<dbReference type="AlphaFoldDB" id="A0A6G1QAQ0"/>
<accession>A0A6G1QAQ0</accession>
<dbReference type="EMBL" id="CM015726">
    <property type="protein sequence ID" value="KAF3699625.1"/>
    <property type="molecule type" value="Genomic_DNA"/>
</dbReference>
<dbReference type="Proteomes" id="UP000503349">
    <property type="component" value="Chromosome 15"/>
</dbReference>
<protein>
    <submittedName>
        <fullName evidence="1">Uncharacterized protein</fullName>
    </submittedName>
</protein>
<organism evidence="1 2">
    <name type="scientific">Channa argus</name>
    <name type="common">Northern snakehead</name>
    <name type="synonym">Ophicephalus argus</name>
    <dbReference type="NCBI Taxonomy" id="215402"/>
    <lineage>
        <taxon>Eukaryota</taxon>
        <taxon>Metazoa</taxon>
        <taxon>Chordata</taxon>
        <taxon>Craniata</taxon>
        <taxon>Vertebrata</taxon>
        <taxon>Euteleostomi</taxon>
        <taxon>Actinopterygii</taxon>
        <taxon>Neopterygii</taxon>
        <taxon>Teleostei</taxon>
        <taxon>Neoteleostei</taxon>
        <taxon>Acanthomorphata</taxon>
        <taxon>Anabantaria</taxon>
        <taxon>Anabantiformes</taxon>
        <taxon>Channoidei</taxon>
        <taxon>Channidae</taxon>
        <taxon>Channa</taxon>
    </lineage>
</organism>
<proteinExistence type="predicted"/>
<keyword evidence="2" id="KW-1185">Reference proteome</keyword>